<feature type="compositionally biased region" description="Polar residues" evidence="7">
    <location>
        <begin position="148"/>
        <end position="160"/>
    </location>
</feature>
<dbReference type="Proteomes" id="UP000789405">
    <property type="component" value="Unassembled WGS sequence"/>
</dbReference>
<evidence type="ECO:0000256" key="7">
    <source>
        <dbReference type="SAM" id="MobiDB-lite"/>
    </source>
</evidence>
<evidence type="ECO:0000256" key="4">
    <source>
        <dbReference type="ARBA" id="ARBA00022777"/>
    </source>
</evidence>
<dbReference type="PROSITE" id="PS50011">
    <property type="entry name" value="PROTEIN_KINASE_DOM"/>
    <property type="match status" value="1"/>
</dbReference>
<evidence type="ECO:0000313" key="9">
    <source>
        <dbReference type="EMBL" id="CAG8752635.1"/>
    </source>
</evidence>
<dbReference type="InterPro" id="IPR017441">
    <property type="entry name" value="Protein_kinase_ATP_BS"/>
</dbReference>
<feature type="domain" description="Protein kinase" evidence="8">
    <location>
        <begin position="29"/>
        <end position="211"/>
    </location>
</feature>
<dbReference type="PANTHER" id="PTHR46716">
    <property type="entry name" value="MITOGEN-ACTIVATED PROTEIN KINASE KINASE KINASE 7"/>
    <property type="match status" value="1"/>
</dbReference>
<keyword evidence="5 6" id="KW-0067">ATP-binding</keyword>
<dbReference type="GO" id="GO:0006955">
    <property type="term" value="P:immune response"/>
    <property type="evidence" value="ECO:0007669"/>
    <property type="project" value="TreeGrafter"/>
</dbReference>
<evidence type="ECO:0000256" key="3">
    <source>
        <dbReference type="ARBA" id="ARBA00022741"/>
    </source>
</evidence>
<dbReference type="GO" id="GO:0004709">
    <property type="term" value="F:MAP kinase kinase kinase activity"/>
    <property type="evidence" value="ECO:0007669"/>
    <property type="project" value="TreeGrafter"/>
</dbReference>
<keyword evidence="2" id="KW-0808">Transferase</keyword>
<dbReference type="InterPro" id="IPR011009">
    <property type="entry name" value="Kinase-like_dom_sf"/>
</dbReference>
<keyword evidence="10" id="KW-1185">Reference proteome</keyword>
<protein>
    <submittedName>
        <fullName evidence="9">18419_t:CDS:1</fullName>
    </submittedName>
</protein>
<dbReference type="InterPro" id="IPR000719">
    <property type="entry name" value="Prot_kinase_dom"/>
</dbReference>
<dbReference type="PROSITE" id="PS00107">
    <property type="entry name" value="PROTEIN_KINASE_ATP"/>
    <property type="match status" value="1"/>
</dbReference>
<feature type="binding site" evidence="6">
    <location>
        <position position="58"/>
    </location>
    <ligand>
        <name>ATP</name>
        <dbReference type="ChEBI" id="CHEBI:30616"/>
    </ligand>
</feature>
<dbReference type="GO" id="GO:0007254">
    <property type="term" value="P:JNK cascade"/>
    <property type="evidence" value="ECO:0007669"/>
    <property type="project" value="TreeGrafter"/>
</dbReference>
<dbReference type="SUPFAM" id="SSF56112">
    <property type="entry name" value="Protein kinase-like (PK-like)"/>
    <property type="match status" value="1"/>
</dbReference>
<comment type="caution">
    <text evidence="9">The sequence shown here is derived from an EMBL/GenBank/DDBJ whole genome shotgun (WGS) entry which is preliminary data.</text>
</comment>
<sequence length="211" mass="24084">MEISKDYRNERLETSIREENIPTIEFSEFSNQETIGEGSFGLVVKAQWKERGFAIVLKSMKVNEILDARATRMFIRELKVLRDVSPHSNVIKFYGITRVKTLALLFQNFKNTQANGHVNVPNSPTSPTRRERPIQNNLKSSVSEKDNTQLVSLPSNSNSKLDNDQIKTNRNSIQLMNINFSHFSQCLDDSLASLNTFESSGLDYIYETSDN</sequence>
<evidence type="ECO:0000256" key="6">
    <source>
        <dbReference type="PROSITE-ProRule" id="PRU10141"/>
    </source>
</evidence>
<feature type="region of interest" description="Disordered" evidence="7">
    <location>
        <begin position="115"/>
        <end position="164"/>
    </location>
</feature>
<dbReference type="AlphaFoldDB" id="A0A9N9IUY4"/>
<keyword evidence="3 6" id="KW-0547">Nucleotide-binding</keyword>
<reference evidence="9" key="1">
    <citation type="submission" date="2021-06" db="EMBL/GenBank/DDBJ databases">
        <authorList>
            <person name="Kallberg Y."/>
            <person name="Tangrot J."/>
            <person name="Rosling A."/>
        </authorList>
    </citation>
    <scope>NUCLEOTIDE SEQUENCE</scope>
    <source>
        <strain evidence="9">MA453B</strain>
    </source>
</reference>
<organism evidence="9 10">
    <name type="scientific">Dentiscutata erythropus</name>
    <dbReference type="NCBI Taxonomy" id="1348616"/>
    <lineage>
        <taxon>Eukaryota</taxon>
        <taxon>Fungi</taxon>
        <taxon>Fungi incertae sedis</taxon>
        <taxon>Mucoromycota</taxon>
        <taxon>Glomeromycotina</taxon>
        <taxon>Glomeromycetes</taxon>
        <taxon>Diversisporales</taxon>
        <taxon>Gigasporaceae</taxon>
        <taxon>Dentiscutata</taxon>
    </lineage>
</organism>
<evidence type="ECO:0000313" key="10">
    <source>
        <dbReference type="Proteomes" id="UP000789405"/>
    </source>
</evidence>
<dbReference type="Pfam" id="PF00069">
    <property type="entry name" value="Pkinase"/>
    <property type="match status" value="1"/>
</dbReference>
<dbReference type="Gene3D" id="3.30.200.20">
    <property type="entry name" value="Phosphorylase Kinase, domain 1"/>
    <property type="match status" value="1"/>
</dbReference>
<keyword evidence="1" id="KW-0723">Serine/threonine-protein kinase</keyword>
<dbReference type="PANTHER" id="PTHR46716:SF1">
    <property type="entry name" value="MITOGEN-ACTIVATED PROTEIN KINASE KINASE KINASE 7"/>
    <property type="match status" value="1"/>
</dbReference>
<evidence type="ECO:0000256" key="2">
    <source>
        <dbReference type="ARBA" id="ARBA00022679"/>
    </source>
</evidence>
<proteinExistence type="predicted"/>
<dbReference type="OrthoDB" id="2427446at2759"/>
<name>A0A9N9IUY4_9GLOM</name>
<dbReference type="EMBL" id="CAJVPY010015594">
    <property type="protein sequence ID" value="CAG8752635.1"/>
    <property type="molecule type" value="Genomic_DNA"/>
</dbReference>
<keyword evidence="4" id="KW-0418">Kinase</keyword>
<accession>A0A9N9IUY4</accession>
<gene>
    <name evidence="9" type="ORF">DERYTH_LOCUS17043</name>
</gene>
<dbReference type="GO" id="GO:0005524">
    <property type="term" value="F:ATP binding"/>
    <property type="evidence" value="ECO:0007669"/>
    <property type="project" value="UniProtKB-UniRule"/>
</dbReference>
<feature type="compositionally biased region" description="Polar residues" evidence="7">
    <location>
        <begin position="115"/>
        <end position="127"/>
    </location>
</feature>
<evidence type="ECO:0000259" key="8">
    <source>
        <dbReference type="PROSITE" id="PS50011"/>
    </source>
</evidence>
<evidence type="ECO:0000256" key="1">
    <source>
        <dbReference type="ARBA" id="ARBA00022527"/>
    </source>
</evidence>
<evidence type="ECO:0000256" key="5">
    <source>
        <dbReference type="ARBA" id="ARBA00022840"/>
    </source>
</evidence>
<feature type="non-terminal residue" evidence="9">
    <location>
        <position position="1"/>
    </location>
</feature>